<feature type="domain" description="HD-GYP" evidence="3">
    <location>
        <begin position="143"/>
        <end position="338"/>
    </location>
</feature>
<dbReference type="AlphaFoldDB" id="A0A9D5Q6F8"/>
<dbReference type="Pfam" id="PF00072">
    <property type="entry name" value="Response_reg"/>
    <property type="match status" value="1"/>
</dbReference>
<dbReference type="Gene3D" id="1.10.3210.10">
    <property type="entry name" value="Hypothetical protein af1432"/>
    <property type="match status" value="1"/>
</dbReference>
<dbReference type="InterPro" id="IPR037522">
    <property type="entry name" value="HD_GYP_dom"/>
</dbReference>
<dbReference type="PROSITE" id="PS51832">
    <property type="entry name" value="HD_GYP"/>
    <property type="match status" value="1"/>
</dbReference>
<keyword evidence="1" id="KW-0597">Phosphoprotein</keyword>
<dbReference type="InterPro" id="IPR011006">
    <property type="entry name" value="CheY-like_superfamily"/>
</dbReference>
<dbReference type="PROSITE" id="PS50110">
    <property type="entry name" value="RESPONSE_REGULATORY"/>
    <property type="match status" value="1"/>
</dbReference>
<dbReference type="Pfam" id="PF13487">
    <property type="entry name" value="HD_5"/>
    <property type="match status" value="1"/>
</dbReference>
<dbReference type="PANTHER" id="PTHR45228">
    <property type="entry name" value="CYCLIC DI-GMP PHOSPHODIESTERASE TM_0186-RELATED"/>
    <property type="match status" value="1"/>
</dbReference>
<reference evidence="4" key="1">
    <citation type="submission" date="2019-11" db="EMBL/GenBank/DDBJ databases">
        <title>Microbial mats filling the niche in hypersaline microbial mats.</title>
        <authorList>
            <person name="Wong H.L."/>
            <person name="Macleod F.I."/>
            <person name="White R.A. III"/>
            <person name="Burns B.P."/>
        </authorList>
    </citation>
    <scope>NUCLEOTIDE SEQUENCE</scope>
    <source>
        <strain evidence="4">Rbin_158</strain>
    </source>
</reference>
<evidence type="ECO:0000259" key="2">
    <source>
        <dbReference type="PROSITE" id="PS50110"/>
    </source>
</evidence>
<proteinExistence type="predicted"/>
<accession>A0A9D5Q6F8</accession>
<dbReference type="CDD" id="cd00077">
    <property type="entry name" value="HDc"/>
    <property type="match status" value="1"/>
</dbReference>
<sequence length="339" mass="38156">MEKKSRILIVDDVAENRKLLATTIKKYKQFAISLASDGSAVLKAIEKDLPDLILLDIMMPEMDGFEVSKALKSNEHTKNIPIIFLTAMTDVESKIKAFESGGVDYVSKPFNENELLARINTHVELKQLQDDLQMKVDEQTEKIANITMALVNALETANLVNDDDTGNHIKRVGSYSAFLAEQYGCPEDFVSRIKLYAPLHDIGKVGLPDALLKKNGRYSKDEFIAMQEHVRIGARILGSEDIDPMARNVAMYHHEKWDGTGYTQQLAGEAIPVEARIVSIADVYDALISKRVYKDAFPDETAERIIREESGHHFEPKLVDLFLDNIMSIREIRNDTTMG</sequence>
<dbReference type="SUPFAM" id="SSF109604">
    <property type="entry name" value="HD-domain/PDEase-like"/>
    <property type="match status" value="1"/>
</dbReference>
<evidence type="ECO:0000256" key="1">
    <source>
        <dbReference type="PROSITE-ProRule" id="PRU00169"/>
    </source>
</evidence>
<evidence type="ECO:0000313" key="5">
    <source>
        <dbReference type="Proteomes" id="UP000649604"/>
    </source>
</evidence>
<evidence type="ECO:0000259" key="3">
    <source>
        <dbReference type="PROSITE" id="PS51832"/>
    </source>
</evidence>
<evidence type="ECO:0000313" key="4">
    <source>
        <dbReference type="EMBL" id="MBD3325799.1"/>
    </source>
</evidence>
<dbReference type="InterPro" id="IPR001789">
    <property type="entry name" value="Sig_transdc_resp-reg_receiver"/>
</dbReference>
<protein>
    <submittedName>
        <fullName evidence="4">Response regulator</fullName>
    </submittedName>
</protein>
<dbReference type="SMART" id="SM00448">
    <property type="entry name" value="REC"/>
    <property type="match status" value="1"/>
</dbReference>
<organism evidence="4 5">
    <name type="scientific">candidate division KSB3 bacterium</name>
    <dbReference type="NCBI Taxonomy" id="2044937"/>
    <lineage>
        <taxon>Bacteria</taxon>
        <taxon>candidate division KSB3</taxon>
    </lineage>
</organism>
<dbReference type="InterPro" id="IPR052020">
    <property type="entry name" value="Cyclic_di-GMP/3'3'-cGAMP_PDE"/>
</dbReference>
<dbReference type="SUPFAM" id="SSF52172">
    <property type="entry name" value="CheY-like"/>
    <property type="match status" value="1"/>
</dbReference>
<feature type="domain" description="Response regulatory" evidence="2">
    <location>
        <begin position="6"/>
        <end position="123"/>
    </location>
</feature>
<dbReference type="GO" id="GO:0000160">
    <property type="term" value="P:phosphorelay signal transduction system"/>
    <property type="evidence" value="ECO:0007669"/>
    <property type="project" value="InterPro"/>
</dbReference>
<dbReference type="Proteomes" id="UP000649604">
    <property type="component" value="Unassembled WGS sequence"/>
</dbReference>
<gene>
    <name evidence="4" type="ORF">GF339_14535</name>
</gene>
<comment type="caution">
    <text evidence="4">The sequence shown here is derived from an EMBL/GenBank/DDBJ whole genome shotgun (WGS) entry which is preliminary data.</text>
</comment>
<feature type="modified residue" description="4-aspartylphosphate" evidence="1">
    <location>
        <position position="56"/>
    </location>
</feature>
<dbReference type="EMBL" id="WJJP01000474">
    <property type="protein sequence ID" value="MBD3325799.1"/>
    <property type="molecule type" value="Genomic_DNA"/>
</dbReference>
<dbReference type="InterPro" id="IPR003607">
    <property type="entry name" value="HD/PDEase_dom"/>
</dbReference>
<dbReference type="Gene3D" id="3.40.50.2300">
    <property type="match status" value="1"/>
</dbReference>
<name>A0A9D5Q6F8_9BACT</name>
<dbReference type="SMART" id="SM00471">
    <property type="entry name" value="HDc"/>
    <property type="match status" value="1"/>
</dbReference>